<keyword evidence="1" id="KW-0479">Metal-binding</keyword>
<dbReference type="InterPro" id="IPR034035">
    <property type="entry name" value="Astacin-like_dom"/>
</dbReference>
<accession>A0ABY6QNR1</accession>
<reference evidence="4" key="1">
    <citation type="submission" date="2021-09" db="EMBL/GenBank/DDBJ databases">
        <title>Complete genome sequence and metabolic characterization of Streptomyces tanashiensis DSM 731 the producer of antibacterial Kalafungin and diverse secondary metabolites.</title>
        <authorList>
            <person name="Abbasi M.N."/>
            <person name="Anwar M.N."/>
            <person name="Alam K."/>
            <person name="Shoaib M."/>
            <person name="Lin Z."/>
            <person name="Hayat M."/>
            <person name="Ali M.I."/>
            <person name="Malik H.M.T."/>
            <person name="Ahmed I."/>
            <person name="Li A."/>
            <person name="Hailong Wang H."/>
            <person name="Zhang Y."/>
        </authorList>
    </citation>
    <scope>NUCLEOTIDE SEQUENCE</scope>
    <source>
        <strain evidence="4">Kala</strain>
    </source>
</reference>
<evidence type="ECO:0000256" key="1">
    <source>
        <dbReference type="PROSITE-ProRule" id="PRU01211"/>
    </source>
</evidence>
<gene>
    <name evidence="4" type="ORF">LDH80_00460</name>
</gene>
<feature type="domain" description="Peptidase M12A" evidence="3">
    <location>
        <begin position="109"/>
        <end position="310"/>
    </location>
</feature>
<evidence type="ECO:0000259" key="3">
    <source>
        <dbReference type="PROSITE" id="PS51864"/>
    </source>
</evidence>
<dbReference type="InterPro" id="IPR006026">
    <property type="entry name" value="Peptidase_Metallo"/>
</dbReference>
<dbReference type="PRINTS" id="PR00480">
    <property type="entry name" value="ASTACIN"/>
</dbReference>
<keyword evidence="1" id="KW-0862">Zinc</keyword>
<evidence type="ECO:0000313" key="5">
    <source>
        <dbReference type="Proteomes" id="UP001164506"/>
    </source>
</evidence>
<proteinExistence type="predicted"/>
<feature type="region of interest" description="Disordered" evidence="2">
    <location>
        <begin position="1"/>
        <end position="56"/>
    </location>
</feature>
<sequence length="418" mass="44885">MNADPSESSRRTRKTAARSATAKKTAKKTAPVKRQPARKTAASSNGQGSGELRSGPAAGTILVDGATFRAKALHYAEVDGLAMFEGDIVLGTIEELTQESDAGPVLESVGIVPVEQGYQRRWPDATVPYEIDPSLPDPQRVTDAIAHWQSRTRIRFVERTPADAARFPDFVRFVPGDGCSSSVGRRGGMQKVTLGPNCSTGNAIHEIGHTVGLWHEQSREDRDQHVTIMFANIKPDMQHNFLQQIADGDDLGPYDFASIMHYPAKAFAVDPSQPTIVPREQLPPGVTMGQRSGLSQGDIDGVHMMYPAPPAPTVKEISKDPGFESTMKEMTKDPVFDGPVKPPWTELMSPPAASSPFVLATPHQSPAMIAQPDGVAEQVRQLGQMVASLQQGLSAVQAGYNLLLAQVGTQPGAAGRPQ</sequence>
<dbReference type="RefSeq" id="WP_267257809.1">
    <property type="nucleotide sequence ID" value="NZ_CP084204.1"/>
</dbReference>
<comment type="cofactor">
    <cofactor evidence="1">
        <name>Zn(2+)</name>
        <dbReference type="ChEBI" id="CHEBI:29105"/>
    </cofactor>
    <text evidence="1">Binds 1 zinc ion per subunit.</text>
</comment>
<organism evidence="4 5">
    <name type="scientific">Streptomyces tanashiensis</name>
    <dbReference type="NCBI Taxonomy" id="67367"/>
    <lineage>
        <taxon>Bacteria</taxon>
        <taxon>Bacillati</taxon>
        <taxon>Actinomycetota</taxon>
        <taxon>Actinomycetes</taxon>
        <taxon>Kitasatosporales</taxon>
        <taxon>Streptomycetaceae</taxon>
        <taxon>Streptomyces</taxon>
    </lineage>
</organism>
<name>A0ABY6QNR1_9ACTN</name>
<feature type="binding site" evidence="1">
    <location>
        <position position="209"/>
    </location>
    <ligand>
        <name>Zn(2+)</name>
        <dbReference type="ChEBI" id="CHEBI:29105"/>
        <note>catalytic</note>
    </ligand>
</feature>
<feature type="binding site" evidence="1">
    <location>
        <position position="215"/>
    </location>
    <ligand>
        <name>Zn(2+)</name>
        <dbReference type="ChEBI" id="CHEBI:29105"/>
        <note>catalytic</note>
    </ligand>
</feature>
<dbReference type="SUPFAM" id="SSF55486">
    <property type="entry name" value="Metalloproteases ('zincins'), catalytic domain"/>
    <property type="match status" value="1"/>
</dbReference>
<dbReference type="InterPro" id="IPR024079">
    <property type="entry name" value="MetalloPept_cat_dom_sf"/>
</dbReference>
<feature type="binding site" evidence="1">
    <location>
        <position position="205"/>
    </location>
    <ligand>
        <name>Zn(2+)</name>
        <dbReference type="ChEBI" id="CHEBI:29105"/>
        <note>catalytic</note>
    </ligand>
</feature>
<dbReference type="SMART" id="SM00235">
    <property type="entry name" value="ZnMc"/>
    <property type="match status" value="1"/>
</dbReference>
<comment type="caution">
    <text evidence="1">Lacks conserved residue(s) required for the propagation of feature annotation.</text>
</comment>
<feature type="compositionally biased region" description="Basic residues" evidence="2">
    <location>
        <begin position="24"/>
        <end position="37"/>
    </location>
</feature>
<dbReference type="NCBIfam" id="NF045530">
    <property type="entry name" value="LegP"/>
    <property type="match status" value="1"/>
</dbReference>
<protein>
    <submittedName>
        <fullName evidence="4">M12 family metallopeptidase</fullName>
    </submittedName>
</protein>
<dbReference type="EMBL" id="CP084204">
    <property type="protein sequence ID" value="UZX19310.1"/>
    <property type="molecule type" value="Genomic_DNA"/>
</dbReference>
<dbReference type="PROSITE" id="PS51864">
    <property type="entry name" value="ASTACIN"/>
    <property type="match status" value="1"/>
</dbReference>
<keyword evidence="5" id="KW-1185">Reference proteome</keyword>
<dbReference type="GeneID" id="95597870"/>
<dbReference type="CDD" id="cd04280">
    <property type="entry name" value="ZnMc_astacin_like"/>
    <property type="match status" value="1"/>
</dbReference>
<dbReference type="Gene3D" id="3.40.390.10">
    <property type="entry name" value="Collagenase (Catalytic Domain)"/>
    <property type="match status" value="1"/>
</dbReference>
<dbReference type="Proteomes" id="UP001164506">
    <property type="component" value="Chromosome"/>
</dbReference>
<dbReference type="Pfam" id="PF01400">
    <property type="entry name" value="Astacin"/>
    <property type="match status" value="1"/>
</dbReference>
<dbReference type="PANTHER" id="PTHR10127">
    <property type="entry name" value="DISCOIDIN, CUB, EGF, LAMININ , AND ZINC METALLOPROTEASE DOMAIN CONTAINING"/>
    <property type="match status" value="1"/>
</dbReference>
<feature type="active site" evidence="1">
    <location>
        <position position="206"/>
    </location>
</feature>
<keyword evidence="1" id="KW-0378">Hydrolase</keyword>
<dbReference type="InterPro" id="IPR001506">
    <property type="entry name" value="Peptidase_M12A"/>
</dbReference>
<evidence type="ECO:0000313" key="4">
    <source>
        <dbReference type="EMBL" id="UZX19310.1"/>
    </source>
</evidence>
<keyword evidence="1" id="KW-0645">Protease</keyword>
<evidence type="ECO:0000256" key="2">
    <source>
        <dbReference type="SAM" id="MobiDB-lite"/>
    </source>
</evidence>
<dbReference type="PANTHER" id="PTHR10127:SF850">
    <property type="entry name" value="METALLOENDOPEPTIDASE"/>
    <property type="match status" value="1"/>
</dbReference>
<keyword evidence="1" id="KW-0482">Metalloprotease</keyword>